<feature type="region of interest" description="Disordered" evidence="1">
    <location>
        <begin position="1"/>
        <end position="20"/>
    </location>
</feature>
<name>R7QTE6_CHOCR</name>
<dbReference type="GeneID" id="17318640"/>
<accession>R7QTE6</accession>
<dbReference type="KEGG" id="ccp:CHC_T00007284001"/>
<sequence length="40" mass="4251">MLEGVVRGSGSGGRRVPGRGGKALHFRLGSLCSSQPWQIR</sequence>
<evidence type="ECO:0000313" key="3">
    <source>
        <dbReference type="Proteomes" id="UP000012073"/>
    </source>
</evidence>
<keyword evidence="3" id="KW-1185">Reference proteome</keyword>
<evidence type="ECO:0000313" key="2">
    <source>
        <dbReference type="EMBL" id="CDF40640.1"/>
    </source>
</evidence>
<evidence type="ECO:0000256" key="1">
    <source>
        <dbReference type="SAM" id="MobiDB-lite"/>
    </source>
</evidence>
<organism evidence="2 3">
    <name type="scientific">Chondrus crispus</name>
    <name type="common">Carrageen Irish moss</name>
    <name type="synonym">Polymorpha crispa</name>
    <dbReference type="NCBI Taxonomy" id="2769"/>
    <lineage>
        <taxon>Eukaryota</taxon>
        <taxon>Rhodophyta</taxon>
        <taxon>Florideophyceae</taxon>
        <taxon>Rhodymeniophycidae</taxon>
        <taxon>Gigartinales</taxon>
        <taxon>Gigartinaceae</taxon>
        <taxon>Chondrus</taxon>
    </lineage>
</organism>
<gene>
    <name evidence="2" type="ORF">CHC_T00007284001</name>
</gene>
<proteinExistence type="predicted"/>
<reference evidence="3" key="1">
    <citation type="journal article" date="2013" name="Proc. Natl. Acad. Sci. U.S.A.">
        <title>Genome structure and metabolic features in the red seaweed Chondrus crispus shed light on evolution of the Archaeplastida.</title>
        <authorList>
            <person name="Collen J."/>
            <person name="Porcel B."/>
            <person name="Carre W."/>
            <person name="Ball S.G."/>
            <person name="Chaparro C."/>
            <person name="Tonon T."/>
            <person name="Barbeyron T."/>
            <person name="Michel G."/>
            <person name="Noel B."/>
            <person name="Valentin K."/>
            <person name="Elias M."/>
            <person name="Artiguenave F."/>
            <person name="Arun A."/>
            <person name="Aury J.M."/>
            <person name="Barbosa-Neto J.F."/>
            <person name="Bothwell J.H."/>
            <person name="Bouget F.Y."/>
            <person name="Brillet L."/>
            <person name="Cabello-Hurtado F."/>
            <person name="Capella-Gutierrez S."/>
            <person name="Charrier B."/>
            <person name="Cladiere L."/>
            <person name="Cock J.M."/>
            <person name="Coelho S.M."/>
            <person name="Colleoni C."/>
            <person name="Czjzek M."/>
            <person name="Da Silva C."/>
            <person name="Delage L."/>
            <person name="Denoeud F."/>
            <person name="Deschamps P."/>
            <person name="Dittami S.M."/>
            <person name="Gabaldon T."/>
            <person name="Gachon C.M."/>
            <person name="Groisillier A."/>
            <person name="Herve C."/>
            <person name="Jabbari K."/>
            <person name="Katinka M."/>
            <person name="Kloareg B."/>
            <person name="Kowalczyk N."/>
            <person name="Labadie K."/>
            <person name="Leblanc C."/>
            <person name="Lopez P.J."/>
            <person name="McLachlan D.H."/>
            <person name="Meslet-Cladiere L."/>
            <person name="Moustafa A."/>
            <person name="Nehr Z."/>
            <person name="Nyvall Collen P."/>
            <person name="Panaud O."/>
            <person name="Partensky F."/>
            <person name="Poulain J."/>
            <person name="Rensing S.A."/>
            <person name="Rousvoal S."/>
            <person name="Samson G."/>
            <person name="Symeonidi A."/>
            <person name="Weissenbach J."/>
            <person name="Zambounis A."/>
            <person name="Wincker P."/>
            <person name="Boyen C."/>
        </authorList>
    </citation>
    <scope>NUCLEOTIDE SEQUENCE [LARGE SCALE GENOMIC DNA]</scope>
    <source>
        <strain evidence="3">cv. Stackhouse</strain>
    </source>
</reference>
<dbReference type="AlphaFoldDB" id="R7QTE6"/>
<dbReference type="RefSeq" id="XP_005710934.1">
    <property type="nucleotide sequence ID" value="XM_005710877.1"/>
</dbReference>
<dbReference type="Gramene" id="CDF40640">
    <property type="protein sequence ID" value="CDF40640"/>
    <property type="gene ID" value="CHC_T00007284001"/>
</dbReference>
<protein>
    <submittedName>
        <fullName evidence="2">Uncharacterized protein</fullName>
    </submittedName>
</protein>
<feature type="compositionally biased region" description="Gly residues" evidence="1">
    <location>
        <begin position="7"/>
        <end position="20"/>
    </location>
</feature>
<dbReference type="Proteomes" id="UP000012073">
    <property type="component" value="Unassembled WGS sequence"/>
</dbReference>
<dbReference type="EMBL" id="HG002219">
    <property type="protein sequence ID" value="CDF40640.1"/>
    <property type="molecule type" value="Genomic_DNA"/>
</dbReference>